<keyword evidence="5 7" id="KW-0251">Elongation factor</keyword>
<dbReference type="SUPFAM" id="SSF50104">
    <property type="entry name" value="Translation proteins SH3-like domain"/>
    <property type="match status" value="1"/>
</dbReference>
<dbReference type="InterPro" id="IPR001059">
    <property type="entry name" value="Transl_elong_P/YeiP_cen"/>
</dbReference>
<dbReference type="AlphaFoldDB" id="A0A0G1BJ88"/>
<dbReference type="NCBIfam" id="TIGR00038">
    <property type="entry name" value="efp"/>
    <property type="match status" value="1"/>
</dbReference>
<evidence type="ECO:0000256" key="8">
    <source>
        <dbReference type="NCBIfam" id="TIGR00038"/>
    </source>
</evidence>
<dbReference type="PROSITE" id="PS01275">
    <property type="entry name" value="EFP"/>
    <property type="match status" value="1"/>
</dbReference>
<dbReference type="PANTHER" id="PTHR30053">
    <property type="entry name" value="ELONGATION FACTOR P"/>
    <property type="match status" value="1"/>
</dbReference>
<dbReference type="UniPathway" id="UPA00345"/>
<dbReference type="Pfam" id="PF08207">
    <property type="entry name" value="EFP_N"/>
    <property type="match status" value="1"/>
</dbReference>
<keyword evidence="4 7" id="KW-0963">Cytoplasm</keyword>
<feature type="domain" description="Translation elongation factor P/YeiP central" evidence="11">
    <location>
        <begin position="69"/>
        <end position="123"/>
    </location>
</feature>
<dbReference type="InterPro" id="IPR015365">
    <property type="entry name" value="Elong-fact-P_C"/>
</dbReference>
<feature type="domain" description="Elongation factor P C-terminal" evidence="10">
    <location>
        <begin position="131"/>
        <end position="186"/>
    </location>
</feature>
<dbReference type="SUPFAM" id="SSF50249">
    <property type="entry name" value="Nucleic acid-binding proteins"/>
    <property type="match status" value="2"/>
</dbReference>
<dbReference type="InterPro" id="IPR020599">
    <property type="entry name" value="Transl_elong_fac_P/YeiP"/>
</dbReference>
<dbReference type="InterPro" id="IPR012340">
    <property type="entry name" value="NA-bd_OB-fold"/>
</dbReference>
<evidence type="ECO:0000259" key="10">
    <source>
        <dbReference type="SMART" id="SM00841"/>
    </source>
</evidence>
<dbReference type="HAMAP" id="MF_00141">
    <property type="entry name" value="EF_P"/>
    <property type="match status" value="1"/>
</dbReference>
<dbReference type="FunFam" id="2.30.30.30:FF:000003">
    <property type="entry name" value="Elongation factor P"/>
    <property type="match status" value="1"/>
</dbReference>
<dbReference type="PATRIC" id="fig|1618442.3.peg.836"/>
<dbReference type="InterPro" id="IPR014722">
    <property type="entry name" value="Rib_uL2_dom2"/>
</dbReference>
<dbReference type="NCBIfam" id="NF001810">
    <property type="entry name" value="PRK00529.1"/>
    <property type="match status" value="1"/>
</dbReference>
<comment type="pathway">
    <text evidence="2 7">Protein biosynthesis; polypeptide chain elongation.</text>
</comment>
<keyword evidence="6 7" id="KW-0648">Protein biosynthesis</keyword>
<evidence type="ECO:0000256" key="5">
    <source>
        <dbReference type="ARBA" id="ARBA00022768"/>
    </source>
</evidence>
<evidence type="ECO:0000256" key="6">
    <source>
        <dbReference type="ARBA" id="ARBA00022917"/>
    </source>
</evidence>
<dbReference type="PIRSF" id="PIRSF005901">
    <property type="entry name" value="EF-P"/>
    <property type="match status" value="1"/>
</dbReference>
<dbReference type="SMART" id="SM01185">
    <property type="entry name" value="EFP"/>
    <property type="match status" value="1"/>
</dbReference>
<dbReference type="InterPro" id="IPR013185">
    <property type="entry name" value="Transl_elong_KOW-like"/>
</dbReference>
<reference evidence="12 13" key="1">
    <citation type="journal article" date="2015" name="Nature">
        <title>rRNA introns, odd ribosomes, and small enigmatic genomes across a large radiation of phyla.</title>
        <authorList>
            <person name="Brown C.T."/>
            <person name="Hug L.A."/>
            <person name="Thomas B.C."/>
            <person name="Sharon I."/>
            <person name="Castelle C.J."/>
            <person name="Singh A."/>
            <person name="Wilkins M.J."/>
            <person name="Williams K.H."/>
            <person name="Banfield J.F."/>
        </authorList>
    </citation>
    <scope>NUCLEOTIDE SEQUENCE [LARGE SCALE GENOMIC DNA]</scope>
</reference>
<name>A0A0G1BJ88_9BACT</name>
<evidence type="ECO:0000256" key="7">
    <source>
        <dbReference type="HAMAP-Rule" id="MF_00141"/>
    </source>
</evidence>
<dbReference type="FunFam" id="2.40.50.140:FF:000004">
    <property type="entry name" value="Elongation factor P"/>
    <property type="match status" value="1"/>
</dbReference>
<dbReference type="InterPro" id="IPR008991">
    <property type="entry name" value="Translation_prot_SH3-like_sf"/>
</dbReference>
<evidence type="ECO:0000259" key="11">
    <source>
        <dbReference type="SMART" id="SM01185"/>
    </source>
</evidence>
<dbReference type="SMART" id="SM00841">
    <property type="entry name" value="Elong-fact-P_C"/>
    <property type="match status" value="1"/>
</dbReference>
<dbReference type="CDD" id="cd04470">
    <property type="entry name" value="S1_EF-P_repeat_1"/>
    <property type="match status" value="1"/>
</dbReference>
<evidence type="ECO:0000256" key="2">
    <source>
        <dbReference type="ARBA" id="ARBA00004815"/>
    </source>
</evidence>
<evidence type="ECO:0000313" key="12">
    <source>
        <dbReference type="EMBL" id="KKS46341.1"/>
    </source>
</evidence>
<dbReference type="GO" id="GO:0003746">
    <property type="term" value="F:translation elongation factor activity"/>
    <property type="evidence" value="ECO:0007669"/>
    <property type="project" value="UniProtKB-UniRule"/>
</dbReference>
<dbReference type="CDD" id="cd05794">
    <property type="entry name" value="S1_EF-P_repeat_2"/>
    <property type="match status" value="1"/>
</dbReference>
<proteinExistence type="inferred from homology"/>
<gene>
    <name evidence="7" type="primary">efp</name>
    <name evidence="12" type="ORF">UV09_C0018G0017</name>
</gene>
<dbReference type="EMBL" id="LCDD01000018">
    <property type="protein sequence ID" value="KKS46341.1"/>
    <property type="molecule type" value="Genomic_DNA"/>
</dbReference>
<dbReference type="Pfam" id="PF01132">
    <property type="entry name" value="EFP"/>
    <property type="match status" value="1"/>
</dbReference>
<protein>
    <recommendedName>
        <fullName evidence="7 8">Elongation factor P</fullName>
        <shortName evidence="7">EF-P</shortName>
    </recommendedName>
</protein>
<dbReference type="GO" id="GO:0005829">
    <property type="term" value="C:cytosol"/>
    <property type="evidence" value="ECO:0007669"/>
    <property type="project" value="UniProtKB-ARBA"/>
</dbReference>
<comment type="function">
    <text evidence="7">Involved in peptide bond synthesis. Stimulates efficient translation and peptide-bond synthesis on native or reconstituted 70S ribosomes in vitro. Probably functions indirectly by altering the affinity of the ribosome for aminoacyl-tRNA, thus increasing their reactivity as acceptors for peptidyl transferase.</text>
</comment>
<evidence type="ECO:0000256" key="3">
    <source>
        <dbReference type="ARBA" id="ARBA00009479"/>
    </source>
</evidence>
<dbReference type="InterPro" id="IPR013852">
    <property type="entry name" value="Transl_elong_P/YeiP_CS"/>
</dbReference>
<evidence type="ECO:0000313" key="13">
    <source>
        <dbReference type="Proteomes" id="UP000034320"/>
    </source>
</evidence>
<accession>A0A0G1BJ88</accession>
<evidence type="ECO:0000256" key="4">
    <source>
        <dbReference type="ARBA" id="ARBA00022490"/>
    </source>
</evidence>
<evidence type="ECO:0000256" key="1">
    <source>
        <dbReference type="ARBA" id="ARBA00004496"/>
    </source>
</evidence>
<evidence type="ECO:0000256" key="9">
    <source>
        <dbReference type="RuleBase" id="RU004389"/>
    </source>
</evidence>
<dbReference type="Pfam" id="PF09285">
    <property type="entry name" value="Elong-fact-P_C"/>
    <property type="match status" value="1"/>
</dbReference>
<comment type="subcellular location">
    <subcellularLocation>
        <location evidence="1 7">Cytoplasm</location>
    </subcellularLocation>
</comment>
<dbReference type="Proteomes" id="UP000034320">
    <property type="component" value="Unassembled WGS sequence"/>
</dbReference>
<dbReference type="FunFam" id="2.40.50.140:FF:000009">
    <property type="entry name" value="Elongation factor P"/>
    <property type="match status" value="1"/>
</dbReference>
<organism evidence="12 13">
    <name type="scientific">Candidatus Gottesmanbacteria bacterium GW2011_GWA2_42_18</name>
    <dbReference type="NCBI Taxonomy" id="1618442"/>
    <lineage>
        <taxon>Bacteria</taxon>
        <taxon>Candidatus Gottesmaniibacteriota</taxon>
    </lineage>
</organism>
<dbReference type="GO" id="GO:0043043">
    <property type="term" value="P:peptide biosynthetic process"/>
    <property type="evidence" value="ECO:0007669"/>
    <property type="project" value="InterPro"/>
</dbReference>
<dbReference type="InterPro" id="IPR011768">
    <property type="entry name" value="Transl_elongation_fac_P"/>
</dbReference>
<comment type="similarity">
    <text evidence="3 7 9">Belongs to the elongation factor P family.</text>
</comment>
<dbReference type="Gene3D" id="2.30.30.30">
    <property type="match status" value="1"/>
</dbReference>
<sequence length="189" mass="21056">MSQVSTSGFQKGMFILFRGEIHQIVTFQHVNPGKGSAFVRTKLRNLKTANSIEFTYKSGEQAEQVPVFVKELQYLYKDGSNFVFMDNSSYEQISLSESLVGDFGKYLKEGEIYQVYMHEDKGLGIRAPKKVKLKVTEADEAVKGNTVSGAKKIVLLETGLKIAVPLFIKTGDIVSVDPESGQYVERVNS</sequence>
<dbReference type="PANTHER" id="PTHR30053:SF12">
    <property type="entry name" value="ELONGATION FACTOR P (EF-P) FAMILY PROTEIN"/>
    <property type="match status" value="1"/>
</dbReference>
<comment type="caution">
    <text evidence="12">The sequence shown here is derived from an EMBL/GenBank/DDBJ whole genome shotgun (WGS) entry which is preliminary data.</text>
</comment>
<dbReference type="Gene3D" id="2.40.50.140">
    <property type="entry name" value="Nucleic acid-binding proteins"/>
    <property type="match status" value="2"/>
</dbReference>